<protein>
    <submittedName>
        <fullName evidence="2">Bacteriophage late control gene D protein</fullName>
    </submittedName>
</protein>
<dbReference type="EMBL" id="AP022126">
    <property type="protein sequence ID" value="BBS31009.1"/>
    <property type="molecule type" value="Genomic_DNA"/>
</dbReference>
<dbReference type="Gene3D" id="2.30.110.50">
    <property type="match status" value="1"/>
</dbReference>
<accession>A0A6S5K7G9</accession>
<feature type="compositionally biased region" description="Basic and acidic residues" evidence="1">
    <location>
        <begin position="298"/>
        <end position="309"/>
    </location>
</feature>
<dbReference type="Proteomes" id="UP000515488">
    <property type="component" value="Chromosome"/>
</dbReference>
<dbReference type="InterPro" id="IPR052726">
    <property type="entry name" value="Phage_Baseplate_Hub"/>
</dbReference>
<reference evidence="2 3" key="1">
    <citation type="submission" date="2019-12" db="EMBL/GenBank/DDBJ databases">
        <title>complete genome sequences of Enterobacter cloacae str. WP5-S18-CRE-02 isolated from wastewater treatment plant effluent.</title>
        <authorList>
            <person name="Sekizuka T."/>
            <person name="Itokawa K."/>
            <person name="Yatsu K."/>
            <person name="Inamine Y."/>
            <person name="Kuroda M."/>
        </authorList>
    </citation>
    <scope>NUCLEOTIDE SEQUENCE [LARGE SCALE GENOMIC DNA]</scope>
    <source>
        <strain evidence="2 3">WP5-S18-CRE-02</strain>
    </source>
</reference>
<evidence type="ECO:0000313" key="3">
    <source>
        <dbReference type="Proteomes" id="UP000515488"/>
    </source>
</evidence>
<gene>
    <name evidence="2" type="ORF">WP5S18C02_12150</name>
</gene>
<proteinExistence type="predicted"/>
<dbReference type="Gene3D" id="4.10.220.110">
    <property type="match status" value="1"/>
</dbReference>
<dbReference type="Gene3D" id="3.55.50.10">
    <property type="entry name" value="Baseplate protein-like domains"/>
    <property type="match status" value="1"/>
</dbReference>
<dbReference type="PANTHER" id="PTHR35862:SF3">
    <property type="entry name" value="FELS-2 PROPHAGE PROTEIN"/>
    <property type="match status" value="1"/>
</dbReference>
<dbReference type="AlphaFoldDB" id="A0A6S5K7G9"/>
<dbReference type="Pfam" id="PF05954">
    <property type="entry name" value="Phage_GPD"/>
    <property type="match status" value="1"/>
</dbReference>
<evidence type="ECO:0000256" key="1">
    <source>
        <dbReference type="SAM" id="MobiDB-lite"/>
    </source>
</evidence>
<evidence type="ECO:0000313" key="2">
    <source>
        <dbReference type="EMBL" id="BBS31009.1"/>
    </source>
</evidence>
<dbReference type="PANTHER" id="PTHR35862">
    <property type="entry name" value="FELS-2 PROPHAGE PROTEIN"/>
    <property type="match status" value="1"/>
</dbReference>
<sequence>MSLTLLRLLPDGDNKNRFGLSRARGILRRKKGESMALTDLTKSLNDAISSYNDSLTEAVKSPGFSITMGGKVLTQLDDRIMSLSLTDNRGFDADQLSISIDDSDGMVALPPRGAELAVSIGWLGEPLIYKGLYTVDEVSHEGPADTIGITARSADFREEFNVKREVSWHDVTVERVVSAIAHRYGLKAQISEMLMDIEIDHADQTQESDMSFLTRMAEMLGAIATVKNGSLLFILPGGGVTADGKAIPSASIDRTSGDRHRFRIADRDAYTGVRAYWLDLNFGKKKKVSVKRRKPAKPKTEKSSSREGDYMEGADGNVYVLRKTYQNEEAAKRAAAAKWQQLQRGAAEFSITLARGRAELYPEMHVTVSGFKDEIDNQDWIIARAEHVIDDSGFTTRLELEAKIPDWIAETESPRV</sequence>
<name>A0A6S5K7G9_ENTCL</name>
<dbReference type="SUPFAM" id="SSF69279">
    <property type="entry name" value="Phage tail proteins"/>
    <property type="match status" value="1"/>
</dbReference>
<feature type="region of interest" description="Disordered" evidence="1">
    <location>
        <begin position="289"/>
        <end position="310"/>
    </location>
</feature>
<organism evidence="2 3">
    <name type="scientific">Enterobacter cloacae</name>
    <dbReference type="NCBI Taxonomy" id="550"/>
    <lineage>
        <taxon>Bacteria</taxon>
        <taxon>Pseudomonadati</taxon>
        <taxon>Pseudomonadota</taxon>
        <taxon>Gammaproteobacteria</taxon>
        <taxon>Enterobacterales</taxon>
        <taxon>Enterobacteriaceae</taxon>
        <taxon>Enterobacter</taxon>
        <taxon>Enterobacter cloacae complex</taxon>
    </lineage>
</organism>